<feature type="non-terminal residue" evidence="1">
    <location>
        <position position="1"/>
    </location>
</feature>
<organism evidence="1">
    <name type="scientific">marine sediment metagenome</name>
    <dbReference type="NCBI Taxonomy" id="412755"/>
    <lineage>
        <taxon>unclassified sequences</taxon>
        <taxon>metagenomes</taxon>
        <taxon>ecological metagenomes</taxon>
    </lineage>
</organism>
<protein>
    <recommendedName>
        <fullName evidence="2">Collagen-binding domain-containing protein</fullName>
    </recommendedName>
</protein>
<evidence type="ECO:0008006" key="2">
    <source>
        <dbReference type="Google" id="ProtNLM"/>
    </source>
</evidence>
<comment type="caution">
    <text evidence="1">The sequence shown here is derived from an EMBL/GenBank/DDBJ whole genome shotgun (WGS) entry which is preliminary data.</text>
</comment>
<name>X1SXR6_9ZZZZ</name>
<proteinExistence type="predicted"/>
<accession>X1SXR6</accession>
<reference evidence="1" key="1">
    <citation type="journal article" date="2014" name="Front. Microbiol.">
        <title>High frequency of phylogenetically diverse reductive dehalogenase-homologous genes in deep subseafloor sedimentary metagenomes.</title>
        <authorList>
            <person name="Kawai M."/>
            <person name="Futagami T."/>
            <person name="Toyoda A."/>
            <person name="Takaki Y."/>
            <person name="Nishi S."/>
            <person name="Hori S."/>
            <person name="Arai W."/>
            <person name="Tsubouchi T."/>
            <person name="Morono Y."/>
            <person name="Uchiyama I."/>
            <person name="Ito T."/>
            <person name="Fujiyama A."/>
            <person name="Inagaki F."/>
            <person name="Takami H."/>
        </authorList>
    </citation>
    <scope>NUCLEOTIDE SEQUENCE</scope>
    <source>
        <strain evidence="1">Expedition CK06-06</strain>
    </source>
</reference>
<gene>
    <name evidence="1" type="ORF">S12H4_19446</name>
</gene>
<evidence type="ECO:0000313" key="1">
    <source>
        <dbReference type="EMBL" id="GAI83931.1"/>
    </source>
</evidence>
<dbReference type="AlphaFoldDB" id="X1SXR6"/>
<dbReference type="EMBL" id="BARW01009726">
    <property type="protein sequence ID" value="GAI83931.1"/>
    <property type="molecule type" value="Genomic_DNA"/>
</dbReference>
<sequence length="90" mass="10124">PHASKENYHDPYSGGIPGQVRVVFLPSVYVWGITVKGIEADISYRAFLFNPATGQEQKIGAVEPDDQGNWRPSLSRPPIYQDWVLVLERV</sequence>